<sequence>MNLMKKAKWMASIGFAAAFIALAGGTAYAANDTAGTLEELQSKVDTAMHERPATYSVDYSGSGLTSAAISSLIQEVFEADDYLHYSTKTYSFSASGTSGATTVKFNFTYWESKAQADYVKNTVQQTLNTILTEGMNDFQKQKAIHDWIELNLAYDTTKKQHSAYAGLTSPYKTVCQGYALLAFRMLTDAGIENRIVEGKAGGELHTWNLVKLDGKWYHFDTTWDDPLPDVTGRVIYDYYNLTDDQISQDHTWERADYPAANSEFDQTLTAKIADDPSNASIYQGIYDALGFEYSKAELTASNQAELSAFVQQAIQNQEEGIKIRYTNKAALAADVTAVMKGTSNITSYSYSYSSYTRTTSSTDIVLNLKFTYNIPIPVQSVALSKNALDLKIGGTGPLISSTLLATVAPANASTKSVTWSSSDTSVATVAGGVVKAIGPGTATITATTVDGGKTATATVTVKKGVTGVTLSAKSLTVKAGGPDQTLVANVLPVDASDKIVTWTSSNTSIATVDADGIVHAVAPGTATITATTKDGAKTSKTTVTVPINVSGVSLDKSDLTLAVGSKGVTVKATIAPLKAADKSIIWTSSDTSIATVSKTGLVSPVAEGSATVTAATYDGGFKATVNVKVIIAVTKVTLDKSKLTVKVGYPDEKLTASINPGDASDKDVTWTSSNTSVATVDADGNVHAIAPGTATVTATSKQDSKKFAKATVTVPVNVSGITLNTSSATLSVGKKTLALKSTIAPAKATVKTVKWTSSDASVASVSSTGIVTPLKEGSATITATTDDGSFTASAAITVIVAVDSVKVGTSAVTLTIGDSYSAQTVSINPGYATVTAVTYTSSNLAVVTVDADGRLEAVSPGTATITVKSVQDGSKTAKYTVKVLPKASGVKLSVTTLKIKSGGKAVVLKAVIAPTNTALKTVQWTSSDDSVATVDDKGAVTPVGAGTATITVTTDDGGFIATCTVTVT</sequence>
<dbReference type="Pfam" id="PF01841">
    <property type="entry name" value="Transglut_core"/>
    <property type="match status" value="1"/>
</dbReference>
<dbReference type="InterPro" id="IPR045197">
    <property type="entry name" value="NUP210-like"/>
</dbReference>
<protein>
    <recommendedName>
        <fullName evidence="6">Transglutaminase</fullName>
    </recommendedName>
</protein>
<dbReference type="EMBL" id="QXJM01000027">
    <property type="protein sequence ID" value="RIE04268.1"/>
    <property type="molecule type" value="Genomic_DNA"/>
</dbReference>
<dbReference type="PANTHER" id="PTHR23019:SF0">
    <property type="entry name" value="NUCLEAR PORE MEMBRANE GLYCOPROTEIN 210"/>
    <property type="match status" value="1"/>
</dbReference>
<dbReference type="AlphaFoldDB" id="A0A398CU95"/>
<evidence type="ECO:0000313" key="4">
    <source>
        <dbReference type="EMBL" id="RIE04268.1"/>
    </source>
</evidence>
<feature type="domain" description="BIG2" evidence="3">
    <location>
        <begin position="717"/>
        <end position="795"/>
    </location>
</feature>
<feature type="signal peptide" evidence="1">
    <location>
        <begin position="1"/>
        <end position="29"/>
    </location>
</feature>
<accession>A0A398CU95</accession>
<dbReference type="InterPro" id="IPR002931">
    <property type="entry name" value="Transglutaminase-like"/>
</dbReference>
<dbReference type="OrthoDB" id="9788327at2"/>
<feature type="domain" description="BIG2" evidence="3">
    <location>
        <begin position="377"/>
        <end position="458"/>
    </location>
</feature>
<feature type="domain" description="BIG2" evidence="3">
    <location>
        <begin position="801"/>
        <end position="880"/>
    </location>
</feature>
<dbReference type="SUPFAM" id="SSF54001">
    <property type="entry name" value="Cysteine proteinases"/>
    <property type="match status" value="1"/>
</dbReference>
<reference evidence="4 5" key="1">
    <citation type="submission" date="2018-09" db="EMBL/GenBank/DDBJ databases">
        <title>Cohnella cavernae sp. nov., isolated from a karst cave.</title>
        <authorList>
            <person name="Zhu H."/>
        </authorList>
    </citation>
    <scope>NUCLEOTIDE SEQUENCE [LARGE SCALE GENOMIC DNA]</scope>
    <source>
        <strain evidence="4 5">K2E09-144</strain>
    </source>
</reference>
<feature type="chain" id="PRO_5017332938" description="Transglutaminase" evidence="1">
    <location>
        <begin position="30"/>
        <end position="968"/>
    </location>
</feature>
<dbReference type="Pfam" id="PF02368">
    <property type="entry name" value="Big_2"/>
    <property type="match status" value="7"/>
</dbReference>
<dbReference type="Proteomes" id="UP000266340">
    <property type="component" value="Unassembled WGS sequence"/>
</dbReference>
<feature type="domain" description="BIG2" evidence="3">
    <location>
        <begin position="464"/>
        <end position="542"/>
    </location>
</feature>
<gene>
    <name evidence="4" type="ORF">D3H35_06535</name>
</gene>
<feature type="domain" description="BIG2" evidence="3">
    <location>
        <begin position="548"/>
        <end position="626"/>
    </location>
</feature>
<feature type="domain" description="BIG2" evidence="3">
    <location>
        <begin position="886"/>
        <end position="964"/>
    </location>
</feature>
<dbReference type="Gene3D" id="3.10.620.30">
    <property type="match status" value="1"/>
</dbReference>
<keyword evidence="5" id="KW-1185">Reference proteome</keyword>
<evidence type="ECO:0000256" key="1">
    <source>
        <dbReference type="SAM" id="SignalP"/>
    </source>
</evidence>
<dbReference type="SUPFAM" id="SSF49373">
    <property type="entry name" value="Invasin/intimin cell-adhesion fragments"/>
    <property type="match status" value="7"/>
</dbReference>
<dbReference type="SMART" id="SM00635">
    <property type="entry name" value="BID_2"/>
    <property type="match status" value="7"/>
</dbReference>
<name>A0A398CU95_9BACL</name>
<evidence type="ECO:0000259" key="3">
    <source>
        <dbReference type="SMART" id="SM00635"/>
    </source>
</evidence>
<evidence type="ECO:0000313" key="5">
    <source>
        <dbReference type="Proteomes" id="UP000266340"/>
    </source>
</evidence>
<dbReference type="PANTHER" id="PTHR23019">
    <property type="entry name" value="NUCLEAR PORE MEMBRANE GLYCOPROTEIN GP210-RELATED"/>
    <property type="match status" value="1"/>
</dbReference>
<keyword evidence="1" id="KW-0732">Signal</keyword>
<feature type="domain" description="Transglutaminase-like" evidence="2">
    <location>
        <begin position="167"/>
        <end position="223"/>
    </location>
</feature>
<feature type="domain" description="BIG2" evidence="3">
    <location>
        <begin position="632"/>
        <end position="710"/>
    </location>
</feature>
<evidence type="ECO:0008006" key="6">
    <source>
        <dbReference type="Google" id="ProtNLM"/>
    </source>
</evidence>
<evidence type="ECO:0000259" key="2">
    <source>
        <dbReference type="SMART" id="SM00460"/>
    </source>
</evidence>
<dbReference type="Gene3D" id="2.60.40.1080">
    <property type="match status" value="7"/>
</dbReference>
<comment type="caution">
    <text evidence="4">The sequence shown here is derived from an EMBL/GenBank/DDBJ whole genome shotgun (WGS) entry which is preliminary data.</text>
</comment>
<organism evidence="4 5">
    <name type="scientific">Cohnella faecalis</name>
    <dbReference type="NCBI Taxonomy" id="2315694"/>
    <lineage>
        <taxon>Bacteria</taxon>
        <taxon>Bacillati</taxon>
        <taxon>Bacillota</taxon>
        <taxon>Bacilli</taxon>
        <taxon>Bacillales</taxon>
        <taxon>Paenibacillaceae</taxon>
        <taxon>Cohnella</taxon>
    </lineage>
</organism>
<dbReference type="InterPro" id="IPR008964">
    <property type="entry name" value="Invasin/intimin_cell_adhesion"/>
</dbReference>
<dbReference type="InterPro" id="IPR003343">
    <property type="entry name" value="Big_2"/>
</dbReference>
<dbReference type="InterPro" id="IPR038765">
    <property type="entry name" value="Papain-like_cys_pep_sf"/>
</dbReference>
<proteinExistence type="predicted"/>
<dbReference type="RefSeq" id="WP_119148309.1">
    <property type="nucleotide sequence ID" value="NZ_JBHSOV010000042.1"/>
</dbReference>
<dbReference type="SMART" id="SM00460">
    <property type="entry name" value="TGc"/>
    <property type="match status" value="1"/>
</dbReference>